<reference evidence="2" key="1">
    <citation type="submission" date="2014-09" db="EMBL/GenBank/DDBJ databases">
        <authorList>
            <person name="Mudge J."/>
            <person name="Ramaraj T."/>
            <person name="Lindquist I.E."/>
            <person name="Bharti A.K."/>
            <person name="Sundararajan A."/>
            <person name="Cameron C.T."/>
            <person name="Woodward J.E."/>
            <person name="May G.D."/>
            <person name="Brubaker C."/>
            <person name="Broadhvest J."/>
            <person name="Wilkins T.A."/>
        </authorList>
    </citation>
    <scope>NUCLEOTIDE SEQUENCE</scope>
    <source>
        <strain evidence="2">cv. AKA8401</strain>
    </source>
</reference>
<sequence length="14" mass="1551">MLHSHVSPGVPYNL</sequence>
<organism evidence="1 2">
    <name type="scientific">Gossypium arboreum</name>
    <name type="common">Tree cotton</name>
    <name type="synonym">Gossypium nanking</name>
    <dbReference type="NCBI Taxonomy" id="29729"/>
    <lineage>
        <taxon>Eukaryota</taxon>
        <taxon>Viridiplantae</taxon>
        <taxon>Streptophyta</taxon>
        <taxon>Embryophyta</taxon>
        <taxon>Tracheophyta</taxon>
        <taxon>Spermatophyta</taxon>
        <taxon>Magnoliopsida</taxon>
        <taxon>eudicotyledons</taxon>
        <taxon>Gunneridae</taxon>
        <taxon>Pentapetalae</taxon>
        <taxon>rosids</taxon>
        <taxon>malvids</taxon>
        <taxon>Malvales</taxon>
        <taxon>Malvaceae</taxon>
        <taxon>Malvoideae</taxon>
        <taxon>Gossypium</taxon>
    </lineage>
</organism>
<protein>
    <submittedName>
        <fullName evidence="1">Uncharacterized protein</fullName>
    </submittedName>
</protein>
<gene>
    <name evidence="1" type="ORF">F383_18802</name>
</gene>
<dbReference type="EMBL" id="KN402752">
    <property type="protein sequence ID" value="KHG14986.1"/>
    <property type="molecule type" value="Genomic_DNA"/>
</dbReference>
<proteinExistence type="predicted"/>
<evidence type="ECO:0000313" key="2">
    <source>
        <dbReference type="Proteomes" id="UP000032142"/>
    </source>
</evidence>
<accession>A0A0B0NV75</accession>
<name>A0A0B0NV75_GOSAR</name>
<evidence type="ECO:0000313" key="1">
    <source>
        <dbReference type="EMBL" id="KHG14986.1"/>
    </source>
</evidence>
<keyword evidence="2" id="KW-1185">Reference proteome</keyword>
<dbReference type="Proteomes" id="UP000032142">
    <property type="component" value="Unassembled WGS sequence"/>
</dbReference>